<dbReference type="InterPro" id="IPR027853">
    <property type="entry name" value="DUF4492"/>
</dbReference>
<protein>
    <submittedName>
        <fullName evidence="2">DUF4492 domain-containing protein</fullName>
    </submittedName>
</protein>
<comment type="caution">
    <text evidence="2">The sequence shown here is derived from an EMBL/GenBank/DDBJ whole genome shotgun (WGS) entry which is preliminary data.</text>
</comment>
<keyword evidence="1" id="KW-1133">Transmembrane helix</keyword>
<reference evidence="2" key="1">
    <citation type="journal article" date="2021" name="PeerJ">
        <title>Extensive microbial diversity within the chicken gut microbiome revealed by metagenomics and culture.</title>
        <authorList>
            <person name="Gilroy R."/>
            <person name="Ravi A."/>
            <person name="Getino M."/>
            <person name="Pursley I."/>
            <person name="Horton D.L."/>
            <person name="Alikhan N.F."/>
            <person name="Baker D."/>
            <person name="Gharbi K."/>
            <person name="Hall N."/>
            <person name="Watson M."/>
            <person name="Adriaenssens E.M."/>
            <person name="Foster-Nyarko E."/>
            <person name="Jarju S."/>
            <person name="Secka A."/>
            <person name="Antonio M."/>
            <person name="Oren A."/>
            <person name="Chaudhuri R.R."/>
            <person name="La Ragione R."/>
            <person name="Hildebrand F."/>
            <person name="Pallen M.J."/>
        </authorList>
    </citation>
    <scope>NUCLEOTIDE SEQUENCE</scope>
    <source>
        <strain evidence="2">Gambia16-930</strain>
    </source>
</reference>
<dbReference type="EMBL" id="DXGG01000203">
    <property type="protein sequence ID" value="HIW87900.1"/>
    <property type="molecule type" value="Genomic_DNA"/>
</dbReference>
<dbReference type="Pfam" id="PF14899">
    <property type="entry name" value="DUF4492"/>
    <property type="match status" value="1"/>
</dbReference>
<gene>
    <name evidence="2" type="ORF">IAC47_06475</name>
</gene>
<evidence type="ECO:0000313" key="2">
    <source>
        <dbReference type="EMBL" id="HIW87900.1"/>
    </source>
</evidence>
<proteinExistence type="predicted"/>
<sequence length="77" mass="9339">MNNNVLQRIFLFYKQGFMQMDLGRTLWVIILVKLFVIFFVLKLFFFPDVLSQKADEDEDKADIVQKELLDRYEMKNK</sequence>
<dbReference type="Proteomes" id="UP000824267">
    <property type="component" value="Unassembled WGS sequence"/>
</dbReference>
<dbReference type="AlphaFoldDB" id="A0A9D1UIR1"/>
<evidence type="ECO:0000256" key="1">
    <source>
        <dbReference type="SAM" id="Phobius"/>
    </source>
</evidence>
<organism evidence="2 3">
    <name type="scientific">Candidatus Onthomorpha intestinigallinarum</name>
    <dbReference type="NCBI Taxonomy" id="2840880"/>
    <lineage>
        <taxon>Bacteria</taxon>
        <taxon>Pseudomonadati</taxon>
        <taxon>Bacteroidota</taxon>
        <taxon>Bacteroidia</taxon>
        <taxon>Bacteroidales</taxon>
        <taxon>Candidatus Onthomorpha</taxon>
    </lineage>
</organism>
<keyword evidence="1" id="KW-0812">Transmembrane</keyword>
<keyword evidence="1" id="KW-0472">Membrane</keyword>
<feature type="transmembrane region" description="Helical" evidence="1">
    <location>
        <begin position="26"/>
        <end position="45"/>
    </location>
</feature>
<accession>A0A9D1UIR1</accession>
<evidence type="ECO:0000313" key="3">
    <source>
        <dbReference type="Proteomes" id="UP000824267"/>
    </source>
</evidence>
<reference evidence="2" key="2">
    <citation type="submission" date="2021-04" db="EMBL/GenBank/DDBJ databases">
        <authorList>
            <person name="Gilroy R."/>
        </authorList>
    </citation>
    <scope>NUCLEOTIDE SEQUENCE</scope>
    <source>
        <strain evidence="2">Gambia16-930</strain>
    </source>
</reference>
<name>A0A9D1UIR1_9BACT</name>